<evidence type="ECO:0000256" key="1">
    <source>
        <dbReference type="SAM" id="MobiDB-lite"/>
    </source>
</evidence>
<sequence>MSRWGRYASQSPSPGSLAAGEEGTHLAPGGVVPSSQQSAARPMSSLGRSGAGSGVTNLHVTDAHAGLATTLRADQPPNIPWLAAWGAPAAFCVRKASGAPHHDTTRPGPTAARPLQPPAKAVGRAWARVVARPLCLGRPPSRPLALTCVEGALGMRRD</sequence>
<keyword evidence="3" id="KW-1185">Reference proteome</keyword>
<reference evidence="2 3" key="1">
    <citation type="journal article" date="2019" name="Nat. Ecol. Evol.">
        <title>Megaphylogeny resolves global patterns of mushroom evolution.</title>
        <authorList>
            <person name="Varga T."/>
            <person name="Krizsan K."/>
            <person name="Foldi C."/>
            <person name="Dima B."/>
            <person name="Sanchez-Garcia M."/>
            <person name="Sanchez-Ramirez S."/>
            <person name="Szollosi G.J."/>
            <person name="Szarkandi J.G."/>
            <person name="Papp V."/>
            <person name="Albert L."/>
            <person name="Andreopoulos W."/>
            <person name="Angelini C."/>
            <person name="Antonin V."/>
            <person name="Barry K.W."/>
            <person name="Bougher N.L."/>
            <person name="Buchanan P."/>
            <person name="Buyck B."/>
            <person name="Bense V."/>
            <person name="Catcheside P."/>
            <person name="Chovatia M."/>
            <person name="Cooper J."/>
            <person name="Damon W."/>
            <person name="Desjardin D."/>
            <person name="Finy P."/>
            <person name="Geml J."/>
            <person name="Haridas S."/>
            <person name="Hughes K."/>
            <person name="Justo A."/>
            <person name="Karasinski D."/>
            <person name="Kautmanova I."/>
            <person name="Kiss B."/>
            <person name="Kocsube S."/>
            <person name="Kotiranta H."/>
            <person name="LaButti K.M."/>
            <person name="Lechner B.E."/>
            <person name="Liimatainen K."/>
            <person name="Lipzen A."/>
            <person name="Lukacs Z."/>
            <person name="Mihaltcheva S."/>
            <person name="Morgado L.N."/>
            <person name="Niskanen T."/>
            <person name="Noordeloos M.E."/>
            <person name="Ohm R.A."/>
            <person name="Ortiz-Santana B."/>
            <person name="Ovrebo C."/>
            <person name="Racz N."/>
            <person name="Riley R."/>
            <person name="Savchenko A."/>
            <person name="Shiryaev A."/>
            <person name="Soop K."/>
            <person name="Spirin V."/>
            <person name="Szebenyi C."/>
            <person name="Tomsovsky M."/>
            <person name="Tulloss R.E."/>
            <person name="Uehling J."/>
            <person name="Grigoriev I.V."/>
            <person name="Vagvolgyi C."/>
            <person name="Papp T."/>
            <person name="Martin F.M."/>
            <person name="Miettinen O."/>
            <person name="Hibbett D.S."/>
            <person name="Nagy L.G."/>
        </authorList>
    </citation>
    <scope>NUCLEOTIDE SEQUENCE [LARGE SCALE GENOMIC DNA]</scope>
    <source>
        <strain evidence="2 3">HHB13444</strain>
    </source>
</reference>
<dbReference type="EMBL" id="ML211212">
    <property type="protein sequence ID" value="TFK86182.1"/>
    <property type="molecule type" value="Genomic_DNA"/>
</dbReference>
<dbReference type="InParanoid" id="A0A5C3PA32"/>
<dbReference type="AlphaFoldDB" id="A0A5C3PA32"/>
<protein>
    <submittedName>
        <fullName evidence="2">Uncharacterized protein</fullName>
    </submittedName>
</protein>
<accession>A0A5C3PA32</accession>
<name>A0A5C3PA32_9APHY</name>
<evidence type="ECO:0000313" key="3">
    <source>
        <dbReference type="Proteomes" id="UP000308197"/>
    </source>
</evidence>
<evidence type="ECO:0000313" key="2">
    <source>
        <dbReference type="EMBL" id="TFK86182.1"/>
    </source>
</evidence>
<feature type="region of interest" description="Disordered" evidence="1">
    <location>
        <begin position="1"/>
        <end position="53"/>
    </location>
</feature>
<gene>
    <name evidence="2" type="ORF">K466DRAFT_162068</name>
</gene>
<organism evidence="2 3">
    <name type="scientific">Polyporus arcularius HHB13444</name>
    <dbReference type="NCBI Taxonomy" id="1314778"/>
    <lineage>
        <taxon>Eukaryota</taxon>
        <taxon>Fungi</taxon>
        <taxon>Dikarya</taxon>
        <taxon>Basidiomycota</taxon>
        <taxon>Agaricomycotina</taxon>
        <taxon>Agaricomycetes</taxon>
        <taxon>Polyporales</taxon>
        <taxon>Polyporaceae</taxon>
        <taxon>Polyporus</taxon>
    </lineage>
</organism>
<dbReference type="Proteomes" id="UP000308197">
    <property type="component" value="Unassembled WGS sequence"/>
</dbReference>
<proteinExistence type="predicted"/>